<dbReference type="CDD" id="cd00570">
    <property type="entry name" value="GST_N_family"/>
    <property type="match status" value="1"/>
</dbReference>
<dbReference type="EMBL" id="BLZA01000013">
    <property type="protein sequence ID" value="GHJ85712.1"/>
    <property type="molecule type" value="Genomic_DNA"/>
</dbReference>
<proteinExistence type="inferred from homology"/>
<comment type="similarity">
    <text evidence="1">Belongs to the GST superfamily.</text>
</comment>
<evidence type="ECO:0000256" key="1">
    <source>
        <dbReference type="ARBA" id="ARBA00007409"/>
    </source>
</evidence>
<dbReference type="Gene3D" id="3.40.30.10">
    <property type="entry name" value="Glutaredoxin"/>
    <property type="match status" value="1"/>
</dbReference>
<dbReference type="InterPro" id="IPR004045">
    <property type="entry name" value="Glutathione_S-Trfase_N"/>
</dbReference>
<gene>
    <name evidence="4" type="ORF">NliqN6_2114</name>
</gene>
<sequence>MSSSSGTEVSQDVPKAILYSWKTSVWASVPLLCLHEKGYSEDEYHVKQIDITRGENFSPAYLKINSNGTVPTLVVPTIETVGPDTGSRYRSLRDTMTIAQFLDQARGSNTTHTVSKLPAPALGPATIEGKTASDTLTSLVHLPAVDPNFLYLSARNAKELEEKANSAAGVFISARSEALERYIAEAEQQLKQKNSNFASQDQAQEGTNGGTGTSFEARTVQFLKEKKQANDILKAIYTRQAGKEREEGFFEASQKAWTHSLPDCINRLEQELKGPYALGDQISLADLHIISWLARLVQIAGGDVSPDAILSVEKMMGEGHHIGEKLKQFWAAWIQRESFRKVYHEEADWKPYVL</sequence>
<dbReference type="InterPro" id="IPR036249">
    <property type="entry name" value="Thioredoxin-like_sf"/>
</dbReference>
<evidence type="ECO:0000259" key="3">
    <source>
        <dbReference type="PROSITE" id="PS50404"/>
    </source>
</evidence>
<feature type="compositionally biased region" description="Polar residues" evidence="2">
    <location>
        <begin position="194"/>
        <end position="206"/>
    </location>
</feature>
<dbReference type="OrthoDB" id="412788at2759"/>
<name>A0A8H3TR59_9TREE</name>
<protein>
    <recommendedName>
        <fullName evidence="3">GST N-terminal domain-containing protein</fullName>
    </recommendedName>
</protein>
<dbReference type="Proteomes" id="UP000620104">
    <property type="component" value="Unassembled WGS sequence"/>
</dbReference>
<dbReference type="InterPro" id="IPR036282">
    <property type="entry name" value="Glutathione-S-Trfase_C_sf"/>
</dbReference>
<reference evidence="4" key="1">
    <citation type="submission" date="2020-07" db="EMBL/GenBank/DDBJ databases">
        <title>Draft Genome Sequence of a Deep-Sea Yeast, Naganishia (Cryptococcus) liquefaciens strain N6.</title>
        <authorList>
            <person name="Han Y.W."/>
            <person name="Kajitani R."/>
            <person name="Morimoto H."/>
            <person name="Parhat M."/>
            <person name="Tsubouchi H."/>
            <person name="Bakenova O."/>
            <person name="Ogata M."/>
            <person name="Argunhan B."/>
            <person name="Aoki R."/>
            <person name="Kajiwara S."/>
            <person name="Itoh T."/>
            <person name="Iwasaki H."/>
        </authorList>
    </citation>
    <scope>NUCLEOTIDE SEQUENCE</scope>
    <source>
        <strain evidence="4">N6</strain>
    </source>
</reference>
<dbReference type="SUPFAM" id="SSF47616">
    <property type="entry name" value="GST C-terminal domain-like"/>
    <property type="match status" value="1"/>
</dbReference>
<feature type="domain" description="GST N-terminal" evidence="3">
    <location>
        <begin position="14"/>
        <end position="110"/>
    </location>
</feature>
<evidence type="ECO:0000313" key="4">
    <source>
        <dbReference type="EMBL" id="GHJ85712.1"/>
    </source>
</evidence>
<dbReference type="Pfam" id="PF13417">
    <property type="entry name" value="GST_N_3"/>
    <property type="match status" value="1"/>
</dbReference>
<feature type="region of interest" description="Disordered" evidence="2">
    <location>
        <begin position="194"/>
        <end position="213"/>
    </location>
</feature>
<dbReference type="CDD" id="cd00299">
    <property type="entry name" value="GST_C_family"/>
    <property type="match status" value="1"/>
</dbReference>
<dbReference type="PROSITE" id="PS50404">
    <property type="entry name" value="GST_NTER"/>
    <property type="match status" value="1"/>
</dbReference>
<organism evidence="4 5">
    <name type="scientific">Naganishia liquefaciens</name>
    <dbReference type="NCBI Taxonomy" id="104408"/>
    <lineage>
        <taxon>Eukaryota</taxon>
        <taxon>Fungi</taxon>
        <taxon>Dikarya</taxon>
        <taxon>Basidiomycota</taxon>
        <taxon>Agaricomycotina</taxon>
        <taxon>Tremellomycetes</taxon>
        <taxon>Filobasidiales</taxon>
        <taxon>Filobasidiaceae</taxon>
        <taxon>Naganishia</taxon>
    </lineage>
</organism>
<evidence type="ECO:0000313" key="5">
    <source>
        <dbReference type="Proteomes" id="UP000620104"/>
    </source>
</evidence>
<comment type="caution">
    <text evidence="4">The sequence shown here is derived from an EMBL/GenBank/DDBJ whole genome shotgun (WGS) entry which is preliminary data.</text>
</comment>
<accession>A0A8H3TR59</accession>
<keyword evidence="5" id="KW-1185">Reference proteome</keyword>
<dbReference type="AlphaFoldDB" id="A0A8H3TR59"/>
<dbReference type="SUPFAM" id="SSF52833">
    <property type="entry name" value="Thioredoxin-like"/>
    <property type="match status" value="1"/>
</dbReference>
<dbReference type="Gene3D" id="1.20.1050.10">
    <property type="match status" value="1"/>
</dbReference>
<evidence type="ECO:0000256" key="2">
    <source>
        <dbReference type="SAM" id="MobiDB-lite"/>
    </source>
</evidence>
<dbReference type="PANTHER" id="PTHR44051:SF8">
    <property type="entry name" value="GLUTATHIONE S-TRANSFERASE GSTA"/>
    <property type="match status" value="1"/>
</dbReference>
<dbReference type="PANTHER" id="PTHR44051">
    <property type="entry name" value="GLUTATHIONE S-TRANSFERASE-RELATED"/>
    <property type="match status" value="1"/>
</dbReference>